<reference evidence="1 2" key="1">
    <citation type="submission" date="2024-05" db="EMBL/GenBank/DDBJ databases">
        <title>Haplotype-resolved chromosome-level genome assembly of Huyou (Citrus changshanensis).</title>
        <authorList>
            <person name="Miao C."/>
            <person name="Chen W."/>
            <person name="Wu Y."/>
            <person name="Wang L."/>
            <person name="Zhao S."/>
            <person name="Grierson D."/>
            <person name="Xu C."/>
            <person name="Chen K."/>
        </authorList>
    </citation>
    <scope>NUCLEOTIDE SEQUENCE [LARGE SCALE GENOMIC DNA]</scope>
    <source>
        <strain evidence="1">01-14</strain>
        <tissue evidence="1">Leaf</tissue>
    </source>
</reference>
<comment type="caution">
    <text evidence="1">The sequence shown here is derived from an EMBL/GenBank/DDBJ whole genome shotgun (WGS) entry which is preliminary data.</text>
</comment>
<evidence type="ECO:0000313" key="2">
    <source>
        <dbReference type="Proteomes" id="UP001428341"/>
    </source>
</evidence>
<protein>
    <submittedName>
        <fullName evidence="1">Uncharacterized protein</fullName>
    </submittedName>
</protein>
<gene>
    <name evidence="1" type="ORF">WN944_029619</name>
</gene>
<accession>A0AAP0LPZ5</accession>
<keyword evidence="2" id="KW-1185">Reference proteome</keyword>
<organism evidence="1 2">
    <name type="scientific">Citrus x changshan-huyou</name>
    <dbReference type="NCBI Taxonomy" id="2935761"/>
    <lineage>
        <taxon>Eukaryota</taxon>
        <taxon>Viridiplantae</taxon>
        <taxon>Streptophyta</taxon>
        <taxon>Embryophyta</taxon>
        <taxon>Tracheophyta</taxon>
        <taxon>Spermatophyta</taxon>
        <taxon>Magnoliopsida</taxon>
        <taxon>eudicotyledons</taxon>
        <taxon>Gunneridae</taxon>
        <taxon>Pentapetalae</taxon>
        <taxon>rosids</taxon>
        <taxon>malvids</taxon>
        <taxon>Sapindales</taxon>
        <taxon>Rutaceae</taxon>
        <taxon>Aurantioideae</taxon>
        <taxon>Citrus</taxon>
    </lineage>
</organism>
<sequence length="107" mass="10422">MEGIVLGILGIEGMLGNGGRVGIFGILGIVVGFGSGGNVGFGSGGNVGFGNVGNVGCCGIPGTEGRGGNVGNCNRLRAASPSLMEANAKATKKANMKQLLEAILGLC</sequence>
<name>A0AAP0LPZ5_9ROSI</name>
<evidence type="ECO:0000313" key="1">
    <source>
        <dbReference type="EMBL" id="KAK9177595.1"/>
    </source>
</evidence>
<proteinExistence type="predicted"/>
<dbReference type="AlphaFoldDB" id="A0AAP0LPZ5"/>
<dbReference type="EMBL" id="JBCGBO010000025">
    <property type="protein sequence ID" value="KAK9177595.1"/>
    <property type="molecule type" value="Genomic_DNA"/>
</dbReference>
<dbReference type="Proteomes" id="UP001428341">
    <property type="component" value="Unassembled WGS sequence"/>
</dbReference>